<dbReference type="PANTHER" id="PTHR39160:SF4">
    <property type="entry name" value="RESUSCITATION-PROMOTING FACTOR RPFB"/>
    <property type="match status" value="1"/>
</dbReference>
<dbReference type="EMBL" id="JACHHB010000006">
    <property type="protein sequence ID" value="MBB5173561.1"/>
    <property type="molecule type" value="Genomic_DNA"/>
</dbReference>
<feature type="signal peptide" evidence="2">
    <location>
        <begin position="1"/>
        <end position="26"/>
    </location>
</feature>
<accession>A0A840QQE7</accession>
<sequence length="237" mass="26324">MKVLKMCCEKLTLVALVFAAIFSTFAGLSNVSAKQMTTLINAETWVEKPEVVQEAQSLKKKDTNLNKREIPEGWRDQKVLSHTVVRQGPVSLEEAKNWDEYPSTTVVATGYTAGVESTGKTEGDPLYGITFSGVEVKRDLYSTIAADTDVFPIGTIMFIPGYGYGVVADTGSAIQGNKIDLYYETVEDVFDKWGKQEVEVFVVEEGDGHLTDEHIYELNEDEAMQVFRDEKYYAGAS</sequence>
<proteinExistence type="predicted"/>
<dbReference type="AlphaFoldDB" id="A0A840QQE7"/>
<dbReference type="Pfam" id="PF06725">
    <property type="entry name" value="3D"/>
    <property type="match status" value="1"/>
</dbReference>
<dbReference type="CDD" id="cd22786">
    <property type="entry name" value="DPBB_YuiC-like"/>
    <property type="match status" value="1"/>
</dbReference>
<keyword evidence="5" id="KW-1185">Reference proteome</keyword>
<dbReference type="GO" id="GO:0004553">
    <property type="term" value="F:hydrolase activity, hydrolyzing O-glycosyl compounds"/>
    <property type="evidence" value="ECO:0007669"/>
    <property type="project" value="InterPro"/>
</dbReference>
<dbReference type="Gene3D" id="2.40.40.10">
    <property type="entry name" value="RlpA-like domain"/>
    <property type="match status" value="1"/>
</dbReference>
<dbReference type="RefSeq" id="WP_343043344.1">
    <property type="nucleotide sequence ID" value="NZ_JACHHB010000006.1"/>
</dbReference>
<reference evidence="4 5" key="1">
    <citation type="submission" date="2020-08" db="EMBL/GenBank/DDBJ databases">
        <title>Genomic Encyclopedia of Type Strains, Phase IV (KMG-IV): sequencing the most valuable type-strain genomes for metagenomic binning, comparative biology and taxonomic classification.</title>
        <authorList>
            <person name="Goeker M."/>
        </authorList>
    </citation>
    <scope>NUCLEOTIDE SEQUENCE [LARGE SCALE GENOMIC DNA]</scope>
    <source>
        <strain evidence="4 5">DSM 24696</strain>
    </source>
</reference>
<name>A0A840QQE7_9BACI</name>
<dbReference type="GO" id="GO:0019867">
    <property type="term" value="C:outer membrane"/>
    <property type="evidence" value="ECO:0007669"/>
    <property type="project" value="InterPro"/>
</dbReference>
<dbReference type="InterPro" id="IPR010611">
    <property type="entry name" value="3D_dom"/>
</dbReference>
<dbReference type="InterPro" id="IPR051933">
    <property type="entry name" value="Resuscitation_pf_RpfB"/>
</dbReference>
<dbReference type="Proteomes" id="UP000551878">
    <property type="component" value="Unassembled WGS sequence"/>
</dbReference>
<evidence type="ECO:0000256" key="2">
    <source>
        <dbReference type="SAM" id="SignalP"/>
    </source>
</evidence>
<dbReference type="PANTHER" id="PTHR39160">
    <property type="entry name" value="CELL WALL-BINDING PROTEIN YOCH"/>
    <property type="match status" value="1"/>
</dbReference>
<dbReference type="SUPFAM" id="SSF50685">
    <property type="entry name" value="Barwin-like endoglucanases"/>
    <property type="match status" value="1"/>
</dbReference>
<evidence type="ECO:0000313" key="4">
    <source>
        <dbReference type="EMBL" id="MBB5173561.1"/>
    </source>
</evidence>
<gene>
    <name evidence="4" type="ORF">HNQ41_001748</name>
</gene>
<protein>
    <submittedName>
        <fullName evidence="4">3D (Asp-Asp-Asp) domain-containing protein</fullName>
    </submittedName>
</protein>
<comment type="caution">
    <text evidence="4">The sequence shown here is derived from an EMBL/GenBank/DDBJ whole genome shotgun (WGS) entry which is preliminary data.</text>
</comment>
<feature type="domain" description="3D" evidence="3">
    <location>
        <begin position="142"/>
        <end position="203"/>
    </location>
</feature>
<feature type="chain" id="PRO_5038932092" evidence="2">
    <location>
        <begin position="27"/>
        <end position="237"/>
    </location>
</feature>
<keyword evidence="1 2" id="KW-0732">Signal</keyword>
<dbReference type="GO" id="GO:0009254">
    <property type="term" value="P:peptidoglycan turnover"/>
    <property type="evidence" value="ECO:0007669"/>
    <property type="project" value="InterPro"/>
</dbReference>
<evidence type="ECO:0000259" key="3">
    <source>
        <dbReference type="Pfam" id="PF06725"/>
    </source>
</evidence>
<evidence type="ECO:0000256" key="1">
    <source>
        <dbReference type="ARBA" id="ARBA00022729"/>
    </source>
</evidence>
<organism evidence="4 5">
    <name type="scientific">Texcoconibacillus texcoconensis</name>
    <dbReference type="NCBI Taxonomy" id="1095777"/>
    <lineage>
        <taxon>Bacteria</taxon>
        <taxon>Bacillati</taxon>
        <taxon>Bacillota</taxon>
        <taxon>Bacilli</taxon>
        <taxon>Bacillales</taxon>
        <taxon>Bacillaceae</taxon>
        <taxon>Texcoconibacillus</taxon>
    </lineage>
</organism>
<dbReference type="InterPro" id="IPR036908">
    <property type="entry name" value="RlpA-like_sf"/>
</dbReference>
<evidence type="ECO:0000313" key="5">
    <source>
        <dbReference type="Proteomes" id="UP000551878"/>
    </source>
</evidence>